<sequence length="361" mass="40152">MKTIVLVGGGHTHLSLLKRLKTNPVPDTKWILISADNYHYYSGMFSGFIEGLYTIDEIRIDLKQAAVKANCTFIKGSLENIDPVNRTIHTENGSFSYDVLSINIGSHTSNPTIKGLKEAQAPLKPAHEFPDFINTLRHSPHVAVIGGGAAACEMILSLKAWKNKHHRRYDKLSLIYADELLKGRGSSAGKKVEKLLEEGEIQLYSGERAKSIEGNKIMTANEIIIPFQHVIYLGGAQSPAVLKKSGLPVDEKGFLKVNGMLQCIDFPEIFAAGDCIGLTNAPELEKNGVHAVRQGPVLWHNLTAYLSKKPLIDYKPQKRTLAILSTGRRHGLLLYGNHSLYGRIMWQLKNHIDKNFIHTFQ</sequence>
<feature type="domain" description="FAD/NAD(P)-binding" evidence="6">
    <location>
        <begin position="3"/>
        <end position="285"/>
    </location>
</feature>
<evidence type="ECO:0000256" key="4">
    <source>
        <dbReference type="ARBA" id="ARBA00022827"/>
    </source>
</evidence>
<evidence type="ECO:0000256" key="3">
    <source>
        <dbReference type="ARBA" id="ARBA00022630"/>
    </source>
</evidence>
<protein>
    <submittedName>
        <fullName evidence="7">Pyridine nucleotide-disulfide oxidoreductase</fullName>
    </submittedName>
</protein>
<name>A0A2S5GCC4_9BACL</name>
<dbReference type="InterPro" id="IPR023753">
    <property type="entry name" value="FAD/NAD-binding_dom"/>
</dbReference>
<dbReference type="AlphaFoldDB" id="A0A2S5GCC4"/>
<keyword evidence="5" id="KW-0560">Oxidoreductase</keyword>
<dbReference type="PANTHER" id="PTHR42913">
    <property type="entry name" value="APOPTOSIS-INDUCING FACTOR 1"/>
    <property type="match status" value="1"/>
</dbReference>
<comment type="caution">
    <text evidence="7">The sequence shown here is derived from an EMBL/GenBank/DDBJ whole genome shotgun (WGS) entry which is preliminary data.</text>
</comment>
<evidence type="ECO:0000313" key="7">
    <source>
        <dbReference type="EMBL" id="PPA70564.1"/>
    </source>
</evidence>
<reference evidence="7 8" key="1">
    <citation type="submission" date="2018-02" db="EMBL/GenBank/DDBJ databases">
        <title>Jeotgalibacillus proteolyticum sp. nov. a protease producing bacterium isolated from ocean sediments of Laizhou Bay.</title>
        <authorList>
            <person name="Li Y."/>
        </authorList>
    </citation>
    <scope>NUCLEOTIDE SEQUENCE [LARGE SCALE GENOMIC DNA]</scope>
    <source>
        <strain evidence="7 8">22-7</strain>
    </source>
</reference>
<keyword evidence="3" id="KW-0285">Flavoprotein</keyword>
<evidence type="ECO:0000256" key="5">
    <source>
        <dbReference type="ARBA" id="ARBA00023002"/>
    </source>
</evidence>
<dbReference type="PANTHER" id="PTHR42913:SF9">
    <property type="entry name" value="SLR1591 PROTEIN"/>
    <property type="match status" value="1"/>
</dbReference>
<evidence type="ECO:0000256" key="2">
    <source>
        <dbReference type="ARBA" id="ARBA00005272"/>
    </source>
</evidence>
<comment type="similarity">
    <text evidence="2">Belongs to the NADH dehydrogenase family.</text>
</comment>
<keyword evidence="4" id="KW-0274">FAD</keyword>
<dbReference type="InterPro" id="IPR036188">
    <property type="entry name" value="FAD/NAD-bd_sf"/>
</dbReference>
<dbReference type="EMBL" id="PREZ01000003">
    <property type="protein sequence ID" value="PPA70564.1"/>
    <property type="molecule type" value="Genomic_DNA"/>
</dbReference>
<dbReference type="SUPFAM" id="SSF51905">
    <property type="entry name" value="FAD/NAD(P)-binding domain"/>
    <property type="match status" value="2"/>
</dbReference>
<keyword evidence="8" id="KW-1185">Reference proteome</keyword>
<proteinExistence type="inferred from homology"/>
<accession>A0A2S5GCC4</accession>
<dbReference type="Proteomes" id="UP000239047">
    <property type="component" value="Unassembled WGS sequence"/>
</dbReference>
<dbReference type="GO" id="GO:0019646">
    <property type="term" value="P:aerobic electron transport chain"/>
    <property type="evidence" value="ECO:0007669"/>
    <property type="project" value="TreeGrafter"/>
</dbReference>
<dbReference type="OrthoDB" id="9772934at2"/>
<evidence type="ECO:0000313" key="8">
    <source>
        <dbReference type="Proteomes" id="UP000239047"/>
    </source>
</evidence>
<evidence type="ECO:0000259" key="6">
    <source>
        <dbReference type="Pfam" id="PF07992"/>
    </source>
</evidence>
<dbReference type="InterPro" id="IPR051169">
    <property type="entry name" value="NADH-Q_oxidoreductase"/>
</dbReference>
<dbReference type="Pfam" id="PF07992">
    <property type="entry name" value="Pyr_redox_2"/>
    <property type="match status" value="1"/>
</dbReference>
<organism evidence="7 8">
    <name type="scientific">Jeotgalibacillus proteolyticus</name>
    <dbReference type="NCBI Taxonomy" id="2082395"/>
    <lineage>
        <taxon>Bacteria</taxon>
        <taxon>Bacillati</taxon>
        <taxon>Bacillota</taxon>
        <taxon>Bacilli</taxon>
        <taxon>Bacillales</taxon>
        <taxon>Caryophanaceae</taxon>
        <taxon>Jeotgalibacillus</taxon>
    </lineage>
</organism>
<comment type="cofactor">
    <cofactor evidence="1">
        <name>FAD</name>
        <dbReference type="ChEBI" id="CHEBI:57692"/>
    </cofactor>
</comment>
<evidence type="ECO:0000256" key="1">
    <source>
        <dbReference type="ARBA" id="ARBA00001974"/>
    </source>
</evidence>
<dbReference type="Gene3D" id="3.50.50.100">
    <property type="match status" value="1"/>
</dbReference>
<dbReference type="RefSeq" id="WP_104057315.1">
    <property type="nucleotide sequence ID" value="NZ_PREZ01000003.1"/>
</dbReference>
<dbReference type="GO" id="GO:0003955">
    <property type="term" value="F:NAD(P)H dehydrogenase (quinone) activity"/>
    <property type="evidence" value="ECO:0007669"/>
    <property type="project" value="TreeGrafter"/>
</dbReference>
<gene>
    <name evidence="7" type="ORF">C4B60_07095</name>
</gene>